<dbReference type="AlphaFoldDB" id="A0AAW4AU28"/>
<proteinExistence type="predicted"/>
<evidence type="ECO:0000313" key="1">
    <source>
        <dbReference type="EMBL" id="MBF4270702.1"/>
    </source>
</evidence>
<dbReference type="Proteomes" id="UP000722957">
    <property type="component" value="Unassembled WGS sequence"/>
</dbReference>
<accession>A0AAW4AU28</accession>
<evidence type="ECO:0000313" key="2">
    <source>
        <dbReference type="Proteomes" id="UP000722957"/>
    </source>
</evidence>
<comment type="caution">
    <text evidence="1">The sequence shown here is derived from an EMBL/GenBank/DDBJ whole genome shotgun (WGS) entry which is preliminary data.</text>
</comment>
<gene>
    <name evidence="1" type="ORF">EAY07_01295</name>
</gene>
<reference evidence="1 2" key="1">
    <citation type="journal article" date="2021" name="PeerJ">
        <title>Analysis of 44 Vibrio anguillarum genomes reveals high genetic diversity.</title>
        <authorList>
            <person name="Hansen M.J."/>
            <person name="Dalsgaard I."/>
        </authorList>
    </citation>
    <scope>NUCLEOTIDE SEQUENCE [LARGE SCALE GENOMIC DNA]</scope>
    <source>
        <strain evidence="1 2">17-16730-2A</strain>
    </source>
</reference>
<dbReference type="KEGG" id="vau:VANGNB10_cI1120c"/>
<name>A0AAW4AU28_VIBAN</name>
<dbReference type="EMBL" id="RDOM01000003">
    <property type="protein sequence ID" value="MBF4270702.1"/>
    <property type="molecule type" value="Genomic_DNA"/>
</dbReference>
<sequence length="479" mass="52652">MFPNIPSSAACNRIASPVATAENKLPLTVKSVTHKHVQCIPLLDTSPTAAVHSEASAPTKGRDVVILNPYMSGGGDHTLANRISRIVVEEGGRASIIPINVDRSSIDQYRNISSSFNSHDIREFIDPIFIVCPVGILPTDKLSMVIDHVCGRFNFAKGKVLLLEEMDLLARCSQSLEARKDMLDAKGFSDVQTYKLGFAEGAIGYLPVDNDTVNKVKDRADAEIAKLLDGYNIDIQKDSNIHLAYISDNTQVTSAQVFISNTLTDTKGDSVDSNYIIVFRCYDNNIPKDLKGMFGIKSAELGLDNPSLFGKASISYLNSKSGNLKPLFKLNGKGKRNVNIVLTLSLPKNIFLDLMLLSKSSMASGDQSLSEYISFKGEFPYYNVQPWKAPLVAGVKKMAESYGNIGLTNKIDEMVVGREPTGRAITYKFAPNVDNTPSQNLDQKQAWDSLNDKLSSMRADVQIRDFLSINRHSDSQITR</sequence>
<protein>
    <submittedName>
        <fullName evidence="1">Uncharacterized protein</fullName>
    </submittedName>
</protein>
<organism evidence="1 2">
    <name type="scientific">Vibrio anguillarum</name>
    <name type="common">Listonella anguillarum</name>
    <dbReference type="NCBI Taxonomy" id="55601"/>
    <lineage>
        <taxon>Bacteria</taxon>
        <taxon>Pseudomonadati</taxon>
        <taxon>Pseudomonadota</taxon>
        <taxon>Gammaproteobacteria</taxon>
        <taxon>Vibrionales</taxon>
        <taxon>Vibrionaceae</taxon>
        <taxon>Vibrio</taxon>
    </lineage>
</organism>
<dbReference type="RefSeq" id="WP_019280859.1">
    <property type="nucleotide sequence ID" value="NZ_CP020534.1"/>
</dbReference>